<sequence>MLTWKMSIVKVDRRGRITLPKKLRESLGIGEKVLIMNMGDHLQIIPLPSDPFEALEDTLSINKTFKELRKQAELVAEKDATDELS</sequence>
<dbReference type="SMART" id="SM00966">
    <property type="entry name" value="SpoVT_AbrB"/>
    <property type="match status" value="1"/>
</dbReference>
<dbReference type="SUPFAM" id="SSF89447">
    <property type="entry name" value="AbrB/MazE/MraZ-like"/>
    <property type="match status" value="1"/>
</dbReference>
<dbReference type="Pfam" id="PF04014">
    <property type="entry name" value="MazE_antitoxin"/>
    <property type="match status" value="1"/>
</dbReference>
<keyword evidence="3" id="KW-1185">Reference proteome</keyword>
<dbReference type="InterPro" id="IPR007159">
    <property type="entry name" value="SpoVT-AbrB_dom"/>
</dbReference>
<evidence type="ECO:0000313" key="3">
    <source>
        <dbReference type="Proteomes" id="UP000015543"/>
    </source>
</evidence>
<feature type="domain" description="SpoVT-AbrB" evidence="1">
    <location>
        <begin position="6"/>
        <end position="49"/>
    </location>
</feature>
<dbReference type="GO" id="GO:0003677">
    <property type="term" value="F:DNA binding"/>
    <property type="evidence" value="ECO:0007669"/>
    <property type="project" value="InterPro"/>
</dbReference>
<dbReference type="AlphaFoldDB" id="S5ZMJ0"/>
<proteinExistence type="predicted"/>
<dbReference type="KEGG" id="thb:N186_07340"/>
<dbReference type="InterPro" id="IPR035644">
    <property type="entry name" value="MraZ_C"/>
</dbReference>
<evidence type="ECO:0000313" key="2">
    <source>
        <dbReference type="EMBL" id="AGT35806.1"/>
    </source>
</evidence>
<dbReference type="HOGENOM" id="CLU_173007_1_0_2"/>
<dbReference type="InterPro" id="IPR038619">
    <property type="entry name" value="MraZ_sf"/>
</dbReference>
<dbReference type="PROSITE" id="PS51740">
    <property type="entry name" value="SPOVT_ABRB"/>
    <property type="match status" value="1"/>
</dbReference>
<protein>
    <recommendedName>
        <fullName evidence="1">SpoVT-AbrB domain-containing protein</fullName>
    </recommendedName>
</protein>
<dbReference type="eggNOG" id="arCOG08216">
    <property type="taxonomic scope" value="Archaea"/>
</dbReference>
<dbReference type="EMBL" id="CP006646">
    <property type="protein sequence ID" value="AGT35806.1"/>
    <property type="molecule type" value="Genomic_DNA"/>
</dbReference>
<evidence type="ECO:0000259" key="1">
    <source>
        <dbReference type="PROSITE" id="PS51740"/>
    </source>
</evidence>
<dbReference type="PATRIC" id="fig|1365176.7.peg.1449"/>
<dbReference type="Gene3D" id="3.40.1550.20">
    <property type="entry name" value="Transcriptional regulator MraZ domain"/>
    <property type="match status" value="1"/>
</dbReference>
<organism evidence="2 3">
    <name type="scientific">Thermofilum adornatum</name>
    <dbReference type="NCBI Taxonomy" id="1365176"/>
    <lineage>
        <taxon>Archaea</taxon>
        <taxon>Thermoproteota</taxon>
        <taxon>Thermoprotei</taxon>
        <taxon>Thermofilales</taxon>
        <taxon>Thermofilaceae</taxon>
        <taxon>Thermofilum</taxon>
    </lineage>
</organism>
<reference evidence="2 3" key="1">
    <citation type="journal article" date="2013" name="Genome Announc.">
        <title>Complete Genomic Sequence of 'Thermofilum adornatus' Strain 1910bT, a Hyperthermophilic Anaerobic Organotrophic Crenarchaeon.</title>
        <authorList>
            <person name="Dominova I.N."/>
            <person name="Kublanov I.V."/>
            <person name="Podosokorskaya O.A."/>
            <person name="Derbikova K.S."/>
            <person name="Patrushev M.V."/>
            <person name="Toshchakov S.V."/>
        </authorList>
    </citation>
    <scope>NUCLEOTIDE SEQUENCE [LARGE SCALE GENOMIC DNA]</scope>
    <source>
        <strain evidence="3">1910b</strain>
    </source>
</reference>
<gene>
    <name evidence="2" type="ORF">N186_07340</name>
</gene>
<accession>S5ZMJ0</accession>
<dbReference type="NCBIfam" id="TIGR01439">
    <property type="entry name" value="lp_hng_hel_AbrB"/>
    <property type="match status" value="1"/>
</dbReference>
<dbReference type="Proteomes" id="UP000015543">
    <property type="component" value="Chromosome"/>
</dbReference>
<dbReference type="InterPro" id="IPR037914">
    <property type="entry name" value="SpoVT-AbrB_sf"/>
</dbReference>
<name>S5ZMJ0_9CREN</name>
<dbReference type="CDD" id="cd16321">
    <property type="entry name" value="MraZ_C"/>
    <property type="match status" value="1"/>
</dbReference>